<organism evidence="8 9">
    <name type="scientific">Acetanaerobacterium elongatum</name>
    <dbReference type="NCBI Taxonomy" id="258515"/>
    <lineage>
        <taxon>Bacteria</taxon>
        <taxon>Bacillati</taxon>
        <taxon>Bacillota</taxon>
        <taxon>Clostridia</taxon>
        <taxon>Eubacteriales</taxon>
        <taxon>Oscillospiraceae</taxon>
        <taxon>Acetanaerobacterium</taxon>
    </lineage>
</organism>
<dbReference type="STRING" id="258515.SAMN05192585_10758"/>
<keyword evidence="3" id="KW-0479">Metal-binding</keyword>
<dbReference type="GO" id="GO:0016491">
    <property type="term" value="F:oxidoreductase activity"/>
    <property type="evidence" value="ECO:0007669"/>
    <property type="project" value="InterPro"/>
</dbReference>
<dbReference type="CDD" id="cd00729">
    <property type="entry name" value="rubredoxin_SM"/>
    <property type="match status" value="1"/>
</dbReference>
<comment type="cofactor">
    <cofactor evidence="1">
        <name>Fe(3+)</name>
        <dbReference type="ChEBI" id="CHEBI:29034"/>
    </cofactor>
</comment>
<dbReference type="PROSITE" id="PS50903">
    <property type="entry name" value="RUBREDOXIN_LIKE"/>
    <property type="match status" value="1"/>
</dbReference>
<dbReference type="Pfam" id="PF21349">
    <property type="entry name" value="RUBY_RBDX"/>
    <property type="match status" value="1"/>
</dbReference>
<evidence type="ECO:0000256" key="5">
    <source>
        <dbReference type="ARBA" id="ARBA00023004"/>
    </source>
</evidence>
<evidence type="ECO:0000259" key="6">
    <source>
        <dbReference type="PROSITE" id="PS50903"/>
    </source>
</evidence>
<evidence type="ECO:0000256" key="1">
    <source>
        <dbReference type="ARBA" id="ARBA00001965"/>
    </source>
</evidence>
<evidence type="ECO:0000256" key="2">
    <source>
        <dbReference type="ARBA" id="ARBA00022448"/>
    </source>
</evidence>
<keyword evidence="9" id="KW-1185">Reference proteome</keyword>
<reference evidence="8 9" key="1">
    <citation type="submission" date="2016-10" db="EMBL/GenBank/DDBJ databases">
        <authorList>
            <person name="de Groot N.N."/>
        </authorList>
    </citation>
    <scope>NUCLEOTIDE SEQUENCE [LARGE SCALE GENOMIC DNA]</scope>
    <source>
        <strain evidence="8 9">CGMCC 1.5012</strain>
    </source>
</reference>
<evidence type="ECO:0000313" key="9">
    <source>
        <dbReference type="Proteomes" id="UP000199182"/>
    </source>
</evidence>
<evidence type="ECO:0000256" key="3">
    <source>
        <dbReference type="ARBA" id="ARBA00022723"/>
    </source>
</evidence>
<dbReference type="CDD" id="cd01041">
    <property type="entry name" value="Rubrerythrin"/>
    <property type="match status" value="1"/>
</dbReference>
<dbReference type="OrthoDB" id="9799749at2"/>
<dbReference type="InterPro" id="IPR009078">
    <property type="entry name" value="Ferritin-like_SF"/>
</dbReference>
<dbReference type="Pfam" id="PF02915">
    <property type="entry name" value="Rubrerythrin"/>
    <property type="match status" value="1"/>
</dbReference>
<proteinExistence type="predicted"/>
<dbReference type="PANTHER" id="PTHR43865:SF1">
    <property type="entry name" value="RUBRERYTHRIN-RELATED"/>
    <property type="match status" value="1"/>
</dbReference>
<accession>A0A1G9X115</accession>
<dbReference type="Gene3D" id="1.20.1260.10">
    <property type="match status" value="1"/>
</dbReference>
<dbReference type="AlphaFoldDB" id="A0A1G9X115"/>
<dbReference type="GO" id="GO:0005506">
    <property type="term" value="F:iron ion binding"/>
    <property type="evidence" value="ECO:0007669"/>
    <property type="project" value="InterPro"/>
</dbReference>
<dbReference type="PROSITE" id="PS50905">
    <property type="entry name" value="FERRITIN_LIKE"/>
    <property type="match status" value="1"/>
</dbReference>
<keyword evidence="5" id="KW-0408">Iron</keyword>
<dbReference type="InterPro" id="IPR012347">
    <property type="entry name" value="Ferritin-like"/>
</dbReference>
<dbReference type="InterPro" id="IPR048574">
    <property type="entry name" value="RUBY_RBDX"/>
</dbReference>
<sequence length="179" mass="20220">MELQGSKTEKNLLAAFAGEAQAWAKYSYYESQAKADGLNMISEVFKKTADNEAAHAKIWFRQLHDNSVPPTVNNLIDAIAGEHYEWSEMYAQFAQTARDEGFTRIAALFEGVLAIERAHEERYQKNLNDVNNNKVYSKDGEIAWICSNCGHVHYGKEAPAVCPVCEHPKAYFQPKTENN</sequence>
<evidence type="ECO:0000313" key="8">
    <source>
        <dbReference type="EMBL" id="SDM90474.1"/>
    </source>
</evidence>
<dbReference type="RefSeq" id="WP_092638608.1">
    <property type="nucleotide sequence ID" value="NZ_FNID01000007.1"/>
</dbReference>
<dbReference type="SUPFAM" id="SSF47240">
    <property type="entry name" value="Ferritin-like"/>
    <property type="match status" value="1"/>
</dbReference>
<dbReference type="InterPro" id="IPR024934">
    <property type="entry name" value="Rubredoxin-like_dom"/>
</dbReference>
<dbReference type="InterPro" id="IPR009040">
    <property type="entry name" value="Ferritin-like_diiron"/>
</dbReference>
<dbReference type="PANTHER" id="PTHR43865">
    <property type="entry name" value="RUBRERYTHRIN-RELATED"/>
    <property type="match status" value="1"/>
</dbReference>
<gene>
    <name evidence="8" type="ORF">SAMN05192585_10758</name>
</gene>
<dbReference type="SUPFAM" id="SSF57802">
    <property type="entry name" value="Rubredoxin-like"/>
    <property type="match status" value="1"/>
</dbReference>
<dbReference type="InterPro" id="IPR003251">
    <property type="entry name" value="Rr_diiron-bd_dom"/>
</dbReference>
<dbReference type="EMBL" id="FNID01000007">
    <property type="protein sequence ID" value="SDM90474.1"/>
    <property type="molecule type" value="Genomic_DNA"/>
</dbReference>
<evidence type="ECO:0000259" key="7">
    <source>
        <dbReference type="PROSITE" id="PS50905"/>
    </source>
</evidence>
<evidence type="ECO:0000256" key="4">
    <source>
        <dbReference type="ARBA" id="ARBA00022982"/>
    </source>
</evidence>
<keyword evidence="4" id="KW-0249">Electron transport</keyword>
<name>A0A1G9X115_9FIRM</name>
<dbReference type="Gene3D" id="2.20.28.10">
    <property type="match status" value="1"/>
</dbReference>
<dbReference type="Proteomes" id="UP000199182">
    <property type="component" value="Unassembled WGS sequence"/>
</dbReference>
<dbReference type="NCBIfam" id="NF045767">
    <property type="entry name" value="RuberyRbr"/>
    <property type="match status" value="1"/>
</dbReference>
<keyword evidence="2" id="KW-0813">Transport</keyword>
<dbReference type="InterPro" id="IPR052364">
    <property type="entry name" value="Rubrerythrin"/>
</dbReference>
<feature type="domain" description="Ferritin-like diiron" evidence="7">
    <location>
        <begin position="2"/>
        <end position="134"/>
    </location>
</feature>
<protein>
    <submittedName>
        <fullName evidence="8">Rubrerythrin</fullName>
    </submittedName>
</protein>
<feature type="domain" description="Rubredoxin-like" evidence="6">
    <location>
        <begin position="141"/>
        <end position="175"/>
    </location>
</feature>